<dbReference type="PANTHER" id="PTHR43563:SF1">
    <property type="entry name" value="AMINE OXIDASE [FLAVIN-CONTAINING] B"/>
    <property type="match status" value="1"/>
</dbReference>
<dbReference type="VEuPathDB" id="FungiDB:CCM_08476"/>
<dbReference type="PANTHER" id="PTHR43563">
    <property type="entry name" value="AMINE OXIDASE"/>
    <property type="match status" value="1"/>
</dbReference>
<keyword evidence="3 6" id="KW-0560">Oxidoreductase</keyword>
<feature type="domain" description="Amine oxidase" evidence="7">
    <location>
        <begin position="50"/>
        <end position="475"/>
    </location>
</feature>
<evidence type="ECO:0000256" key="3">
    <source>
        <dbReference type="ARBA" id="ARBA00023002"/>
    </source>
</evidence>
<feature type="binding site" evidence="5">
    <location>
        <position position="267"/>
    </location>
    <ligand>
        <name>FAD</name>
        <dbReference type="ChEBI" id="CHEBI:57692"/>
    </ligand>
</feature>
<accession>G3JRP2</accession>
<proteinExistence type="inferred from homology"/>
<organism evidence="8 9">
    <name type="scientific">Cordyceps militaris (strain CM01)</name>
    <name type="common">Caterpillar fungus</name>
    <dbReference type="NCBI Taxonomy" id="983644"/>
    <lineage>
        <taxon>Eukaryota</taxon>
        <taxon>Fungi</taxon>
        <taxon>Dikarya</taxon>
        <taxon>Ascomycota</taxon>
        <taxon>Pezizomycotina</taxon>
        <taxon>Sordariomycetes</taxon>
        <taxon>Hypocreomycetidae</taxon>
        <taxon>Hypocreales</taxon>
        <taxon>Cordycipitaceae</taxon>
        <taxon>Cordyceps</taxon>
    </lineage>
</organism>
<dbReference type="GeneID" id="18170483"/>
<dbReference type="RefSeq" id="XP_006673677.1">
    <property type="nucleotide sequence ID" value="XM_006673614.1"/>
</dbReference>
<dbReference type="Pfam" id="PF01593">
    <property type="entry name" value="Amino_oxidase"/>
    <property type="match status" value="1"/>
</dbReference>
<dbReference type="GO" id="GO:0097621">
    <property type="term" value="F:monoamine oxidase activity"/>
    <property type="evidence" value="ECO:0007669"/>
    <property type="project" value="UniProtKB-EC"/>
</dbReference>
<dbReference type="STRING" id="983644.G3JRP2"/>
<dbReference type="Gene3D" id="3.50.50.60">
    <property type="entry name" value="FAD/NAD(P)-binding domain"/>
    <property type="match status" value="2"/>
</dbReference>
<dbReference type="OMA" id="NSHLVCF"/>
<reference evidence="8 9" key="1">
    <citation type="journal article" date="2011" name="Genome Biol.">
        <title>Genome sequence of the insect pathogenic fungus Cordyceps militaris, a valued traditional Chinese medicine.</title>
        <authorList>
            <person name="Zheng P."/>
            <person name="Xia Y."/>
            <person name="Xiao G."/>
            <person name="Xiong C."/>
            <person name="Hu X."/>
            <person name="Zhang S."/>
            <person name="Zheng H."/>
            <person name="Huang Y."/>
            <person name="Zhou Y."/>
            <person name="Wang S."/>
            <person name="Zhao G.P."/>
            <person name="Liu X."/>
            <person name="St Leger R.J."/>
            <person name="Wang C."/>
        </authorList>
    </citation>
    <scope>NUCLEOTIDE SEQUENCE [LARGE SCALE GENOMIC DNA]</scope>
    <source>
        <strain evidence="8 9">CM01</strain>
    </source>
</reference>
<gene>
    <name evidence="8" type="ORF">CCM_08476</name>
</gene>
<dbReference type="PRINTS" id="PR00757">
    <property type="entry name" value="AMINEOXDASEF"/>
</dbReference>
<evidence type="ECO:0000256" key="6">
    <source>
        <dbReference type="RuleBase" id="RU362067"/>
    </source>
</evidence>
<evidence type="ECO:0000256" key="4">
    <source>
        <dbReference type="ARBA" id="ARBA00048448"/>
    </source>
</evidence>
<evidence type="ECO:0000256" key="1">
    <source>
        <dbReference type="ARBA" id="ARBA00001974"/>
    </source>
</evidence>
<dbReference type="EMBL" id="JH126405">
    <property type="protein sequence ID" value="EGX88432.1"/>
    <property type="molecule type" value="Genomic_DNA"/>
</dbReference>
<dbReference type="Proteomes" id="UP000001610">
    <property type="component" value="Unassembled WGS sequence"/>
</dbReference>
<evidence type="ECO:0000256" key="5">
    <source>
        <dbReference type="PIRSR" id="PIRSR601613-1"/>
    </source>
</evidence>
<keyword evidence="6" id="KW-0274">FAD</keyword>
<evidence type="ECO:0000313" key="8">
    <source>
        <dbReference type="EMBL" id="EGX88432.1"/>
    </source>
</evidence>
<dbReference type="InterPro" id="IPR036188">
    <property type="entry name" value="FAD/NAD-bd_sf"/>
</dbReference>
<dbReference type="HOGENOM" id="CLU_004498_9_0_1"/>
<keyword evidence="9" id="KW-1185">Reference proteome</keyword>
<dbReference type="KEGG" id="cmt:CCM_08476"/>
<comment type="similarity">
    <text evidence="2 6">Belongs to the flavin monoamine oxidase family.</text>
</comment>
<dbReference type="eggNOG" id="KOG0029">
    <property type="taxonomic scope" value="Eukaryota"/>
</dbReference>
<dbReference type="SUPFAM" id="SSF51905">
    <property type="entry name" value="FAD/NAD(P)-binding domain"/>
    <property type="match status" value="1"/>
</dbReference>
<dbReference type="InParanoid" id="G3JRP2"/>
<evidence type="ECO:0000313" key="9">
    <source>
        <dbReference type="Proteomes" id="UP000001610"/>
    </source>
</evidence>
<sequence>MVYTTDGFTWTPSAGRRNGLPTIGVVQPPEYSIQPDDDVHDVIVIGAGYAGLIAARDLTTQGKTTLLLEARDRLGGRTWNATINGFHYEVGGTWIHWHMPHIYRENPGSKEDYFTATTGHEQRNMSHEEEADIAGRVLRIFCNLDGDDLKHAWQYPLGTTQPSAALLAQWDQRSCQDRLDEVHDRLSAEERSVLEAQLLQMGGGRSLDRIGLLGALQWWALGGHTPTGLNDTALHTRLRSGQSALHRRVFAHAASTGRLSHRFCAPVRRVEDRGDLVAVTLRDGRVCTARAVICTVPLNVLAGVEFVPELPPDKAAAVRHRSVNRCIKVHVDVNGPDWLSWSALGTPGRGLVSAFGDHLTNAGNSHLVCFGPDPEAPAGISLGDVEAVQAAVTHLLPKDKQAGVIINRIVSHDWNKDEFSNGTWCFMGPEATSKYLSALQRPHGNILFASADWSNGWRGWIDGAVQSGMEAARALTQTKDVSGHGVFGTSKMTNGVK</sequence>
<feature type="binding site" evidence="5">
    <location>
        <begin position="69"/>
        <end position="70"/>
    </location>
    <ligand>
        <name>FAD</name>
        <dbReference type="ChEBI" id="CHEBI:57692"/>
    </ligand>
</feature>
<comment type="catalytic activity">
    <reaction evidence="4">
        <text>a secondary aliphatic amine + O2 + H2O = a primary amine + an aldehyde + H2O2</text>
        <dbReference type="Rhea" id="RHEA:26414"/>
        <dbReference type="ChEBI" id="CHEBI:15377"/>
        <dbReference type="ChEBI" id="CHEBI:15379"/>
        <dbReference type="ChEBI" id="CHEBI:16240"/>
        <dbReference type="ChEBI" id="CHEBI:17478"/>
        <dbReference type="ChEBI" id="CHEBI:58855"/>
        <dbReference type="ChEBI" id="CHEBI:65296"/>
        <dbReference type="EC" id="1.4.3.4"/>
    </reaction>
</comment>
<dbReference type="InterPro" id="IPR050703">
    <property type="entry name" value="Flavin_MAO"/>
</dbReference>
<name>G3JRP2_CORMM</name>
<evidence type="ECO:0000259" key="7">
    <source>
        <dbReference type="Pfam" id="PF01593"/>
    </source>
</evidence>
<dbReference type="InterPro" id="IPR002937">
    <property type="entry name" value="Amino_oxidase"/>
</dbReference>
<keyword evidence="6" id="KW-0285">Flavoprotein</keyword>
<dbReference type="EC" id="1.4.3.-" evidence="6"/>
<feature type="binding site" evidence="5">
    <location>
        <position position="370"/>
    </location>
    <ligand>
        <name>substrate</name>
    </ligand>
</feature>
<dbReference type="Gene3D" id="3.90.660.10">
    <property type="match status" value="2"/>
</dbReference>
<dbReference type="InterPro" id="IPR001613">
    <property type="entry name" value="Flavin_amine_oxidase"/>
</dbReference>
<comment type="cofactor">
    <cofactor evidence="1 6">
        <name>FAD</name>
        <dbReference type="ChEBI" id="CHEBI:57692"/>
    </cofactor>
</comment>
<protein>
    <recommendedName>
        <fullName evidence="6">Amine oxidase</fullName>
        <ecNumber evidence="6">1.4.3.-</ecNumber>
    </recommendedName>
</protein>
<dbReference type="AlphaFoldDB" id="G3JRP2"/>
<evidence type="ECO:0000256" key="2">
    <source>
        <dbReference type="ARBA" id="ARBA00005995"/>
    </source>
</evidence>
<dbReference type="OrthoDB" id="7777654at2759"/>